<keyword evidence="4" id="KW-1185">Reference proteome</keyword>
<organism evidence="2 4">
    <name type="scientific">Roseovarius indicus</name>
    <dbReference type="NCBI Taxonomy" id="540747"/>
    <lineage>
        <taxon>Bacteria</taxon>
        <taxon>Pseudomonadati</taxon>
        <taxon>Pseudomonadota</taxon>
        <taxon>Alphaproteobacteria</taxon>
        <taxon>Rhodobacterales</taxon>
        <taxon>Roseobacteraceae</taxon>
        <taxon>Roseovarius</taxon>
    </lineage>
</organism>
<proteinExistence type="predicted"/>
<protein>
    <submittedName>
        <fullName evidence="2">Uncharacterized protein</fullName>
    </submittedName>
</protein>
<evidence type="ECO:0000313" key="5">
    <source>
        <dbReference type="Proteomes" id="UP000325785"/>
    </source>
</evidence>
<feature type="transmembrane region" description="Helical" evidence="1">
    <location>
        <begin position="63"/>
        <end position="84"/>
    </location>
</feature>
<reference evidence="2 4" key="1">
    <citation type="submission" date="2015-04" db="EMBL/GenBank/DDBJ databases">
        <title>The draft genome sequence of Roseovarius indicus B108T.</title>
        <authorList>
            <person name="Li G."/>
            <person name="Lai Q."/>
            <person name="Shao Z."/>
            <person name="Yan P."/>
        </authorList>
    </citation>
    <scope>NUCLEOTIDE SEQUENCE [LARGE SCALE GENOMIC DNA]</scope>
    <source>
        <strain evidence="2 4">B108</strain>
    </source>
</reference>
<dbReference type="KEGG" id="rid:RIdsm_02551"/>
<dbReference type="Proteomes" id="UP000325785">
    <property type="component" value="Chromosome"/>
</dbReference>
<evidence type="ECO:0000313" key="2">
    <source>
        <dbReference type="EMBL" id="KRS17542.1"/>
    </source>
</evidence>
<dbReference type="RefSeq" id="WP_057816718.1">
    <property type="nucleotide sequence ID" value="NZ_CP031598.1"/>
</dbReference>
<feature type="transmembrane region" description="Helical" evidence="1">
    <location>
        <begin position="6"/>
        <end position="26"/>
    </location>
</feature>
<accession>A0A0T5P8L6</accession>
<keyword evidence="1" id="KW-0812">Transmembrane</keyword>
<reference evidence="3 5" key="2">
    <citation type="submission" date="2018-08" db="EMBL/GenBank/DDBJ databases">
        <title>Genetic Globetrotter - A new plasmid hitch-hiking vast phylogenetic and geographic distances.</title>
        <authorList>
            <person name="Vollmers J."/>
            <person name="Petersen J."/>
        </authorList>
    </citation>
    <scope>NUCLEOTIDE SEQUENCE [LARGE SCALE GENOMIC DNA]</scope>
    <source>
        <strain evidence="3 5">DSM 26383</strain>
    </source>
</reference>
<keyword evidence="1" id="KW-1133">Transmembrane helix</keyword>
<evidence type="ECO:0000313" key="4">
    <source>
        <dbReference type="Proteomes" id="UP000051401"/>
    </source>
</evidence>
<dbReference type="EMBL" id="LAXI01000007">
    <property type="protein sequence ID" value="KRS17542.1"/>
    <property type="molecule type" value="Genomic_DNA"/>
</dbReference>
<dbReference type="AlphaFoldDB" id="A0A0T5P8L6"/>
<evidence type="ECO:0000313" key="3">
    <source>
        <dbReference type="EMBL" id="QEW26749.1"/>
    </source>
</evidence>
<dbReference type="PATRIC" id="fig|540747.5.peg.5800"/>
<name>A0A0T5P8L6_9RHOB</name>
<dbReference type="Proteomes" id="UP000051401">
    <property type="component" value="Unassembled WGS sequence"/>
</dbReference>
<feature type="transmembrane region" description="Helical" evidence="1">
    <location>
        <begin position="38"/>
        <end position="57"/>
    </location>
</feature>
<sequence>MNWVLIASNMTSVSLSLVCWWLAHLYGRCKPPGRSIAGCYALVGFTVLLTMLVRNLGVDLRPVVPWLIVITKTVLTVTFLLVIVRRYKLGDR</sequence>
<evidence type="ECO:0000256" key="1">
    <source>
        <dbReference type="SAM" id="Phobius"/>
    </source>
</evidence>
<gene>
    <name evidence="3" type="ORF">RIdsm_02551</name>
    <name evidence="2" type="ORF">XM52_13790</name>
</gene>
<keyword evidence="1" id="KW-0472">Membrane</keyword>
<dbReference type="EMBL" id="CP031598">
    <property type="protein sequence ID" value="QEW26749.1"/>
    <property type="molecule type" value="Genomic_DNA"/>
</dbReference>
<dbReference type="STRING" id="540747.SAMN04488031_101792"/>
<dbReference type="OrthoDB" id="7865437at2"/>